<sequence length="343" mass="36536">MYIYSSPCLPSVEILSAIPRLSPTLSAICEPQSGVSSPHGSAVSISAGSFGPALTWGVNSLVTGPTRHGKRCSATSNSKTNLAMQLQSALGTAWTLTINELSASSASTSANSSVPMTTSISSGNNGTGLSNRAYSKSNLATTVAFLIWGRHMLLSDLAAPLIGGRQHPLFLLALQQLASLATEEAVCADEVEEALVEADGKSDQESGCIKRHRFLGHRQRLLVHMFRESGVEMDKMMPVGSHVPEKMLDVLEERDLDFLLPGLRITSELSRLLACADVPSEANVIDQSHLSSLLSSFLSRHQSQAERCSEEFITSLMSALYNRVYNQATLAGCNTAVATPSVG</sequence>
<reference evidence="2" key="1">
    <citation type="submission" date="2018-11" db="EMBL/GenBank/DDBJ databases">
        <authorList>
            <consortium name="Pathogen Informatics"/>
        </authorList>
    </citation>
    <scope>NUCLEOTIDE SEQUENCE</scope>
</reference>
<dbReference type="OrthoDB" id="514777at2759"/>
<name>A0A3S5BK94_9PLAT</name>
<protein>
    <submittedName>
        <fullName evidence="2">Uncharacterized protein</fullName>
    </submittedName>
</protein>
<proteinExistence type="predicted"/>
<comment type="caution">
    <text evidence="2">The sequence shown here is derived from an EMBL/GenBank/DDBJ whole genome shotgun (WGS) entry which is preliminary data.</text>
</comment>
<dbReference type="Gene3D" id="1.25.40.180">
    <property type="match status" value="1"/>
</dbReference>
<accession>A0A3S5BK94</accession>
<dbReference type="AlphaFoldDB" id="A0A3S5BK94"/>
<gene>
    <name evidence="2" type="ORF">PXEA_LOCUS20794</name>
</gene>
<organism evidence="2 3">
    <name type="scientific">Protopolystoma xenopodis</name>
    <dbReference type="NCBI Taxonomy" id="117903"/>
    <lineage>
        <taxon>Eukaryota</taxon>
        <taxon>Metazoa</taxon>
        <taxon>Spiralia</taxon>
        <taxon>Lophotrochozoa</taxon>
        <taxon>Platyhelminthes</taxon>
        <taxon>Monogenea</taxon>
        <taxon>Polyopisthocotylea</taxon>
        <taxon>Polystomatidea</taxon>
        <taxon>Polystomatidae</taxon>
        <taxon>Protopolystoma</taxon>
    </lineage>
</organism>
<dbReference type="Proteomes" id="UP000784294">
    <property type="component" value="Unassembled WGS sequence"/>
</dbReference>
<feature type="region of interest" description="Disordered" evidence="1">
    <location>
        <begin position="107"/>
        <end position="126"/>
    </location>
</feature>
<feature type="compositionally biased region" description="Polar residues" evidence="1">
    <location>
        <begin position="114"/>
        <end position="126"/>
    </location>
</feature>
<keyword evidence="3" id="KW-1185">Reference proteome</keyword>
<evidence type="ECO:0000313" key="2">
    <source>
        <dbReference type="EMBL" id="VEL27354.1"/>
    </source>
</evidence>
<evidence type="ECO:0000256" key="1">
    <source>
        <dbReference type="SAM" id="MobiDB-lite"/>
    </source>
</evidence>
<evidence type="ECO:0000313" key="3">
    <source>
        <dbReference type="Proteomes" id="UP000784294"/>
    </source>
</evidence>
<dbReference type="EMBL" id="CAAALY010086689">
    <property type="protein sequence ID" value="VEL27354.1"/>
    <property type="molecule type" value="Genomic_DNA"/>
</dbReference>